<dbReference type="PANTHER" id="PTHR38471:SF2">
    <property type="entry name" value="FOUR HELIX BUNDLE PROTEIN"/>
    <property type="match status" value="1"/>
</dbReference>
<proteinExistence type="predicted"/>
<dbReference type="SUPFAM" id="SSF158446">
    <property type="entry name" value="IVS-encoded protein-like"/>
    <property type="match status" value="1"/>
</dbReference>
<dbReference type="InterPro" id="IPR012657">
    <property type="entry name" value="23S_rRNA-intervening_sequence"/>
</dbReference>
<dbReference type="Pfam" id="PF05635">
    <property type="entry name" value="23S_rRNA_IVP"/>
    <property type="match status" value="1"/>
</dbReference>
<evidence type="ECO:0000313" key="2">
    <source>
        <dbReference type="Proteomes" id="UP001163156"/>
    </source>
</evidence>
<name>A0ABY6MIU3_9BACT</name>
<accession>A0ABY6MIU3</accession>
<dbReference type="Proteomes" id="UP001163156">
    <property type="component" value="Chromosome"/>
</dbReference>
<gene>
    <name evidence="1" type="ORF">OM944_00395</name>
</gene>
<sequence>MRENVVKDKSFGFAVRVVKLYQFLCEQKKEYVLSKQLLRSGTSVGAMVREAEHAETKNNFKHKMGIAQKEINESIYWLELLHKTDYLTSDQFESMNADAVEIIKIITAILKSAKAN</sequence>
<dbReference type="NCBIfam" id="TIGR02436">
    <property type="entry name" value="four helix bundle protein"/>
    <property type="match status" value="1"/>
</dbReference>
<dbReference type="EMBL" id="CP110226">
    <property type="protein sequence ID" value="UZD22960.1"/>
    <property type="molecule type" value="Genomic_DNA"/>
</dbReference>
<organism evidence="1 2">
    <name type="scientific">Algoriphagus halophytocola</name>
    <dbReference type="NCBI Taxonomy" id="2991499"/>
    <lineage>
        <taxon>Bacteria</taxon>
        <taxon>Pseudomonadati</taxon>
        <taxon>Bacteroidota</taxon>
        <taxon>Cytophagia</taxon>
        <taxon>Cytophagales</taxon>
        <taxon>Cyclobacteriaceae</taxon>
        <taxon>Algoriphagus</taxon>
    </lineage>
</organism>
<dbReference type="PIRSF" id="PIRSF035652">
    <property type="entry name" value="CHP02436"/>
    <property type="match status" value="1"/>
</dbReference>
<protein>
    <submittedName>
        <fullName evidence="1">Four helix bundle protein</fullName>
    </submittedName>
</protein>
<evidence type="ECO:0000313" key="1">
    <source>
        <dbReference type="EMBL" id="UZD22960.1"/>
    </source>
</evidence>
<dbReference type="PANTHER" id="PTHR38471">
    <property type="entry name" value="FOUR HELIX BUNDLE PROTEIN"/>
    <property type="match status" value="1"/>
</dbReference>
<dbReference type="InterPro" id="IPR036583">
    <property type="entry name" value="23S_rRNA_IVS_sf"/>
</dbReference>
<keyword evidence="2" id="KW-1185">Reference proteome</keyword>
<dbReference type="Gene3D" id="1.20.1440.60">
    <property type="entry name" value="23S rRNA-intervening sequence"/>
    <property type="match status" value="1"/>
</dbReference>
<reference evidence="1" key="1">
    <citation type="submission" date="2022-10" db="EMBL/GenBank/DDBJ databases">
        <title>Algoriphagus sp. a novel bacteria isolate from halophytes salicornia europaea.</title>
        <authorList>
            <person name="Peng Y."/>
            <person name="Jiang L."/>
            <person name="Lee J."/>
        </authorList>
    </citation>
    <scope>NUCLEOTIDE SEQUENCE</scope>
    <source>
        <strain evidence="1">TR-M5</strain>
    </source>
</reference>
<dbReference type="RefSeq" id="WP_264809485.1">
    <property type="nucleotide sequence ID" value="NZ_CP110226.1"/>
</dbReference>